<dbReference type="Gene3D" id="1.10.150.130">
    <property type="match status" value="1"/>
</dbReference>
<comment type="similarity">
    <text evidence="1">Belongs to the 'phage' integrase family.</text>
</comment>
<gene>
    <name evidence="6" type="ORF">DC346_00910</name>
</gene>
<evidence type="ECO:0000313" key="6">
    <source>
        <dbReference type="EMBL" id="RBA50083.1"/>
    </source>
</evidence>
<dbReference type="EMBL" id="QEWH01000005">
    <property type="protein sequence ID" value="RBA50083.1"/>
    <property type="molecule type" value="Genomic_DNA"/>
</dbReference>
<evidence type="ECO:0000256" key="4">
    <source>
        <dbReference type="ARBA" id="ARBA00023172"/>
    </source>
</evidence>
<name>A0A365PMY0_ACIJU</name>
<dbReference type="GO" id="GO:0003677">
    <property type="term" value="F:DNA binding"/>
    <property type="evidence" value="ECO:0007669"/>
    <property type="project" value="UniProtKB-KW"/>
</dbReference>
<evidence type="ECO:0000256" key="1">
    <source>
        <dbReference type="ARBA" id="ARBA00008857"/>
    </source>
</evidence>
<dbReference type="CDD" id="cd00801">
    <property type="entry name" value="INT_P4_C"/>
    <property type="match status" value="1"/>
</dbReference>
<dbReference type="InterPro" id="IPR025166">
    <property type="entry name" value="Integrase_DNA_bind_dom"/>
</dbReference>
<organism evidence="6 7">
    <name type="scientific">Acinetobacter junii</name>
    <dbReference type="NCBI Taxonomy" id="40215"/>
    <lineage>
        <taxon>Bacteria</taxon>
        <taxon>Pseudomonadati</taxon>
        <taxon>Pseudomonadota</taxon>
        <taxon>Gammaproteobacteria</taxon>
        <taxon>Moraxellales</taxon>
        <taxon>Moraxellaceae</taxon>
        <taxon>Acinetobacter</taxon>
    </lineage>
</organism>
<dbReference type="InterPro" id="IPR053876">
    <property type="entry name" value="Phage_int_M"/>
</dbReference>
<evidence type="ECO:0000313" key="7">
    <source>
        <dbReference type="Proteomes" id="UP000253688"/>
    </source>
</evidence>
<dbReference type="InterPro" id="IPR011010">
    <property type="entry name" value="DNA_brk_join_enz"/>
</dbReference>
<dbReference type="Pfam" id="PF13356">
    <property type="entry name" value="Arm-DNA-bind_3"/>
    <property type="match status" value="1"/>
</dbReference>
<dbReference type="Gene3D" id="1.10.443.10">
    <property type="entry name" value="Intergrase catalytic core"/>
    <property type="match status" value="1"/>
</dbReference>
<dbReference type="Pfam" id="PF00589">
    <property type="entry name" value="Phage_integrase"/>
    <property type="match status" value="1"/>
</dbReference>
<feature type="domain" description="Tyr recombinase" evidence="5">
    <location>
        <begin position="217"/>
        <end position="393"/>
    </location>
</feature>
<dbReference type="PROSITE" id="PS51898">
    <property type="entry name" value="TYR_RECOMBINASE"/>
    <property type="match status" value="1"/>
</dbReference>
<dbReference type="PANTHER" id="PTHR30629">
    <property type="entry name" value="PROPHAGE INTEGRASE"/>
    <property type="match status" value="1"/>
</dbReference>
<keyword evidence="3" id="KW-0238">DNA-binding</keyword>
<dbReference type="InterPro" id="IPR002104">
    <property type="entry name" value="Integrase_catalytic"/>
</dbReference>
<dbReference type="PANTHER" id="PTHR30629:SF2">
    <property type="entry name" value="PROPHAGE INTEGRASE INTS-RELATED"/>
    <property type="match status" value="1"/>
</dbReference>
<evidence type="ECO:0000256" key="2">
    <source>
        <dbReference type="ARBA" id="ARBA00022908"/>
    </source>
</evidence>
<dbReference type="GO" id="GO:0006310">
    <property type="term" value="P:DNA recombination"/>
    <property type="evidence" value="ECO:0007669"/>
    <property type="project" value="UniProtKB-KW"/>
</dbReference>
<dbReference type="Proteomes" id="UP000253688">
    <property type="component" value="Unassembled WGS sequence"/>
</dbReference>
<dbReference type="Pfam" id="PF22022">
    <property type="entry name" value="Phage_int_M"/>
    <property type="match status" value="1"/>
</dbReference>
<accession>A0A365PMY0</accession>
<keyword evidence="4" id="KW-0233">DNA recombination</keyword>
<protein>
    <submittedName>
        <fullName evidence="6">Integrase</fullName>
    </submittedName>
</protein>
<dbReference type="InterPro" id="IPR050808">
    <property type="entry name" value="Phage_Integrase"/>
</dbReference>
<keyword evidence="2" id="KW-0229">DNA integration</keyword>
<reference evidence="6 7" key="1">
    <citation type="submission" date="2018-04" db="EMBL/GenBank/DDBJ databases">
        <title>Acinetobacter junii Genome sequencing and assembly.</title>
        <authorList>
            <person name="Su J."/>
            <person name="Rensing C."/>
            <person name="Mazhar H.S."/>
        </authorList>
    </citation>
    <scope>NUCLEOTIDE SEQUENCE [LARGE SCALE GENOMIC DNA]</scope>
    <source>
        <strain evidence="6 7">SC22</strain>
    </source>
</reference>
<dbReference type="RefSeq" id="WP_112986376.1">
    <property type="nucleotide sequence ID" value="NZ_CP131470.1"/>
</dbReference>
<proteinExistence type="inferred from homology"/>
<dbReference type="InterPro" id="IPR013762">
    <property type="entry name" value="Integrase-like_cat_sf"/>
</dbReference>
<dbReference type="SUPFAM" id="SSF56349">
    <property type="entry name" value="DNA breaking-rejoining enzymes"/>
    <property type="match status" value="1"/>
</dbReference>
<dbReference type="GO" id="GO:0015074">
    <property type="term" value="P:DNA integration"/>
    <property type="evidence" value="ECO:0007669"/>
    <property type="project" value="UniProtKB-KW"/>
</dbReference>
<sequence length="414" mass="47902">MKKADVKKFPMKDTTLSALEPESKEYRINDGENLHFVVTAKGNKRWELRYKKPSTGKWSWLGLGTYPEVGGKWARQKANEARKLLSQGIDPVLQKAEERQAEIEQTSCTLQQLAEDYYTTKTWTAATKTRNIGALNNHVFPIMGKRDYRKITKQEWHSLFQDIQNKLNPRTGEPIIEMGQRVRALIREIYDYAEVMGKIESNPIANLHKYLKKHESNSMKHVDEDALPSLLRAINLYPTTDTCIALKLLTMLFCRPTELREARWEEFDLDKGTWLIPATRMKTKKEHKVPLPKQAIELLKELQQLNAHSSFLMPSRSNKNKTKSNTVFIMALRRIGYGEIQNPHGFRHIASTILNNQFSDKSQVVEACLAHSKKGVKAAYDKATHYEERKIMMQWYADHLERLADNTVLQFKSA</sequence>
<dbReference type="AlphaFoldDB" id="A0A365PMY0"/>
<evidence type="ECO:0000259" key="5">
    <source>
        <dbReference type="PROSITE" id="PS51898"/>
    </source>
</evidence>
<dbReference type="Gene3D" id="3.30.160.390">
    <property type="entry name" value="Integrase, DNA-binding domain"/>
    <property type="match status" value="1"/>
</dbReference>
<dbReference type="InterPro" id="IPR010998">
    <property type="entry name" value="Integrase_recombinase_N"/>
</dbReference>
<comment type="caution">
    <text evidence="6">The sequence shown here is derived from an EMBL/GenBank/DDBJ whole genome shotgun (WGS) entry which is preliminary data.</text>
</comment>
<dbReference type="InterPro" id="IPR038488">
    <property type="entry name" value="Integrase_DNA-bd_sf"/>
</dbReference>
<evidence type="ECO:0000256" key="3">
    <source>
        <dbReference type="ARBA" id="ARBA00023125"/>
    </source>
</evidence>